<keyword evidence="2" id="KW-1185">Reference proteome</keyword>
<evidence type="ECO:0000313" key="1">
    <source>
        <dbReference type="EMBL" id="KAK0955347.1"/>
    </source>
</evidence>
<organism evidence="1 2">
    <name type="scientific">Friedmanniomyces endolithicus</name>
    <dbReference type="NCBI Taxonomy" id="329885"/>
    <lineage>
        <taxon>Eukaryota</taxon>
        <taxon>Fungi</taxon>
        <taxon>Dikarya</taxon>
        <taxon>Ascomycota</taxon>
        <taxon>Pezizomycotina</taxon>
        <taxon>Dothideomycetes</taxon>
        <taxon>Dothideomycetidae</taxon>
        <taxon>Mycosphaerellales</taxon>
        <taxon>Teratosphaeriaceae</taxon>
        <taxon>Friedmanniomyces</taxon>
    </lineage>
</organism>
<protein>
    <submittedName>
        <fullName evidence="1">Uncharacterized protein</fullName>
    </submittedName>
</protein>
<reference evidence="1" key="1">
    <citation type="submission" date="2023-06" db="EMBL/GenBank/DDBJ databases">
        <title>Black Yeasts Isolated from many extreme environments.</title>
        <authorList>
            <person name="Coleine C."/>
            <person name="Stajich J.E."/>
            <person name="Selbmann L."/>
        </authorList>
    </citation>
    <scope>NUCLEOTIDE SEQUENCE</scope>
    <source>
        <strain evidence="1">CCFEE 5200</strain>
    </source>
</reference>
<dbReference type="Proteomes" id="UP001175353">
    <property type="component" value="Unassembled WGS sequence"/>
</dbReference>
<name>A0AAN6H416_9PEZI</name>
<evidence type="ECO:0000313" key="2">
    <source>
        <dbReference type="Proteomes" id="UP001175353"/>
    </source>
</evidence>
<gene>
    <name evidence="1" type="ORF">LTR91_022896</name>
</gene>
<dbReference type="EMBL" id="JAUJLE010000473">
    <property type="protein sequence ID" value="KAK0955347.1"/>
    <property type="molecule type" value="Genomic_DNA"/>
</dbReference>
<comment type="caution">
    <text evidence="1">The sequence shown here is derived from an EMBL/GenBank/DDBJ whole genome shotgun (WGS) entry which is preliminary data.</text>
</comment>
<proteinExistence type="predicted"/>
<accession>A0AAN6H416</accession>
<dbReference type="AlphaFoldDB" id="A0AAN6H416"/>
<sequence length="271" mass="30655">MSSNDSSIDTAPFRFHDLPPENRSAVLLYATIDVVTVDGVLARGCRVQLLLVSRRFKAEYEATVYRHARLTRHSERHRDGRILRGVDDMHLLQHLTLRVPLYYGDAIPFQRTLEDAQRDLQDLLSALPTLRTVHIQLELDSEDVRLMIDHDDRNRAEHVQPGDVVALHNLFTPQLSVTGDIPDGHDIVVSQEVVLSGHLSEATAAAARHADWNTVPWPSHKRQNRVRFRATPSTGPYAFCGLQLEMVGASSEVNPDQAVLDYEEHERLSRV</sequence>